<feature type="transmembrane region" description="Helical" evidence="1">
    <location>
        <begin position="59"/>
        <end position="79"/>
    </location>
</feature>
<keyword evidence="1" id="KW-1133">Transmembrane helix</keyword>
<feature type="transmembrane region" description="Helical" evidence="1">
    <location>
        <begin position="20"/>
        <end position="39"/>
    </location>
</feature>
<accession>A0A7I8DNR8</accession>
<dbReference type="Pfam" id="PF12730">
    <property type="entry name" value="ABC2_membrane_4"/>
    <property type="match status" value="1"/>
</dbReference>
<dbReference type="AlphaFoldDB" id="A0A7I8DNR8"/>
<name>A0A7I8DNR8_9FIRM</name>
<evidence type="ECO:0000313" key="2">
    <source>
        <dbReference type="EMBL" id="BCK00049.1"/>
    </source>
</evidence>
<dbReference type="Proteomes" id="UP000515703">
    <property type="component" value="Chromosome"/>
</dbReference>
<feature type="transmembrane region" description="Helical" evidence="1">
    <location>
        <begin position="161"/>
        <end position="186"/>
    </location>
</feature>
<feature type="transmembrane region" description="Helical" evidence="1">
    <location>
        <begin position="233"/>
        <end position="252"/>
    </location>
</feature>
<organism evidence="2 3">
    <name type="scientific">Anaerocolumna chitinilytica</name>
    <dbReference type="NCBI Taxonomy" id="1727145"/>
    <lineage>
        <taxon>Bacteria</taxon>
        <taxon>Bacillati</taxon>
        <taxon>Bacillota</taxon>
        <taxon>Clostridia</taxon>
        <taxon>Lachnospirales</taxon>
        <taxon>Lachnospiraceae</taxon>
        <taxon>Anaerocolumna</taxon>
    </lineage>
</organism>
<keyword evidence="3" id="KW-1185">Reference proteome</keyword>
<sequence>MKLYLRSEIYRIFHRMNSYVFIGICTALLISSNIVLAALKHVDKKFPYATTFYSIANLYTSFMAIFLLCVLIGIMIFGNEHGYHTMKNSLSYGISRKSIYFGKLIIEIIYGVAAFTLISSIHITAAYLLLEDSGPANLILFLRTVLYCLPLLLFSISATNCFIFLFESTGAAITAILSLLVVLPLISSLLGMKFEAIRRFADILPFNMIKNTQFDFDKLDFVFKGSVNTLSGYWISGIIQTAIVIIIGYCVFQKREIK</sequence>
<evidence type="ECO:0000313" key="3">
    <source>
        <dbReference type="Proteomes" id="UP000515703"/>
    </source>
</evidence>
<proteinExistence type="predicted"/>
<feature type="transmembrane region" description="Helical" evidence="1">
    <location>
        <begin position="100"/>
        <end position="130"/>
    </location>
</feature>
<protein>
    <submittedName>
        <fullName evidence="2">Uncharacterized protein</fullName>
    </submittedName>
</protein>
<keyword evidence="1" id="KW-0812">Transmembrane</keyword>
<feature type="transmembrane region" description="Helical" evidence="1">
    <location>
        <begin position="136"/>
        <end position="154"/>
    </location>
</feature>
<evidence type="ECO:0000256" key="1">
    <source>
        <dbReference type="SAM" id="Phobius"/>
    </source>
</evidence>
<keyword evidence="1" id="KW-0472">Membrane</keyword>
<dbReference type="PANTHER" id="PTHR37305:SF1">
    <property type="entry name" value="MEMBRANE PROTEIN"/>
    <property type="match status" value="1"/>
</dbReference>
<dbReference type="GO" id="GO:0140359">
    <property type="term" value="F:ABC-type transporter activity"/>
    <property type="evidence" value="ECO:0007669"/>
    <property type="project" value="InterPro"/>
</dbReference>
<dbReference type="PANTHER" id="PTHR37305">
    <property type="entry name" value="INTEGRAL MEMBRANE PROTEIN-RELATED"/>
    <property type="match status" value="1"/>
</dbReference>
<dbReference type="KEGG" id="acht:bsdcttw_30890"/>
<reference evidence="2 3" key="2">
    <citation type="submission" date="2020-08" db="EMBL/GenBank/DDBJ databases">
        <authorList>
            <person name="Ueki A."/>
            <person name="Tonouchi A."/>
        </authorList>
    </citation>
    <scope>NUCLEOTIDE SEQUENCE [LARGE SCALE GENOMIC DNA]</scope>
    <source>
        <strain evidence="2 3">CTTW</strain>
    </source>
</reference>
<dbReference type="EMBL" id="AP023368">
    <property type="protein sequence ID" value="BCK00049.1"/>
    <property type="molecule type" value="Genomic_DNA"/>
</dbReference>
<gene>
    <name evidence="2" type="ORF">bsdcttw_30890</name>
</gene>
<dbReference type="GO" id="GO:0005886">
    <property type="term" value="C:plasma membrane"/>
    <property type="evidence" value="ECO:0007669"/>
    <property type="project" value="UniProtKB-SubCell"/>
</dbReference>
<reference evidence="2 3" key="1">
    <citation type="submission" date="2020-08" db="EMBL/GenBank/DDBJ databases">
        <title>Draft genome sequencing of an Anaerocolumna strain isolated from anoxic soil subjected to BSD treatment.</title>
        <authorList>
            <person name="Uek A."/>
            <person name="Tonouchi A."/>
        </authorList>
    </citation>
    <scope>NUCLEOTIDE SEQUENCE [LARGE SCALE GENOMIC DNA]</scope>
    <source>
        <strain evidence="2 3">CTTW</strain>
    </source>
</reference>
<dbReference type="RefSeq" id="WP_185255758.1">
    <property type="nucleotide sequence ID" value="NZ_AP023368.1"/>
</dbReference>